<accession>A0A4P9VRE0</accession>
<evidence type="ECO:0000259" key="5">
    <source>
        <dbReference type="PROSITE" id="PS51168"/>
    </source>
</evidence>
<dbReference type="GO" id="GO:0009697">
    <property type="term" value="P:salicylic acid biosynthetic process"/>
    <property type="evidence" value="ECO:0007669"/>
    <property type="project" value="TreeGrafter"/>
</dbReference>
<dbReference type="RefSeq" id="WP_051311680.1">
    <property type="nucleotide sequence ID" value="NZ_NDXW01000001.1"/>
</dbReference>
<comment type="pathway">
    <text evidence="1">Metabolic intermediate biosynthesis; prephenate biosynthesis; prephenate from chorismate: step 1/1.</text>
</comment>
<dbReference type="InterPro" id="IPR036263">
    <property type="entry name" value="Chorismate_II_sf"/>
</dbReference>
<evidence type="ECO:0000256" key="2">
    <source>
        <dbReference type="ARBA" id="ARBA00012404"/>
    </source>
</evidence>
<dbReference type="AlphaFoldDB" id="A0A4P9VRE0"/>
<evidence type="ECO:0000256" key="1">
    <source>
        <dbReference type="ARBA" id="ARBA00004817"/>
    </source>
</evidence>
<dbReference type="UniPathway" id="UPA00120">
    <property type="reaction ID" value="UER00203"/>
</dbReference>
<dbReference type="SMART" id="SM00830">
    <property type="entry name" value="CM_2"/>
    <property type="match status" value="1"/>
</dbReference>
<feature type="domain" description="Chorismate mutase" evidence="5">
    <location>
        <begin position="1"/>
        <end position="78"/>
    </location>
</feature>
<evidence type="ECO:0000256" key="3">
    <source>
        <dbReference type="ARBA" id="ARBA00022729"/>
    </source>
</evidence>
<dbReference type="GO" id="GO:0004106">
    <property type="term" value="F:chorismate mutase activity"/>
    <property type="evidence" value="ECO:0007669"/>
    <property type="project" value="UniProtKB-EC"/>
</dbReference>
<proteinExistence type="predicted"/>
<evidence type="ECO:0000313" key="6">
    <source>
        <dbReference type="EMBL" id="RDH45187.1"/>
    </source>
</evidence>
<sequence>MSEMEEICNVINQRLLLVLDVALYKIHNNQPIEDIQQEKRILVHSKYVAYKRGVNEETLANFFNMLMVAAKLVQYRYFAQNLIHQHMVDSQQVKDLNGNVRPELNKLGQKLICLIQQKLEKSGPFTETEWNQFIQMISNDCLFDSEKRYLFESLKQIRLSE</sequence>
<dbReference type="NCBIfam" id="TIGR01806">
    <property type="entry name" value="CM_mono2"/>
    <property type="match status" value="1"/>
</dbReference>
<dbReference type="PROSITE" id="PS51168">
    <property type="entry name" value="CHORISMATE_MUT_2"/>
    <property type="match status" value="1"/>
</dbReference>
<protein>
    <recommendedName>
        <fullName evidence="2">chorismate mutase</fullName>
        <ecNumber evidence="2">5.4.99.5</ecNumber>
    </recommendedName>
</protein>
<dbReference type="GO" id="GO:0046417">
    <property type="term" value="P:chorismate metabolic process"/>
    <property type="evidence" value="ECO:0007669"/>
    <property type="project" value="InterPro"/>
</dbReference>
<comment type="caution">
    <text evidence="6">The sequence shown here is derived from an EMBL/GenBank/DDBJ whole genome shotgun (WGS) entry which is preliminary data.</text>
</comment>
<organism evidence="6 7">
    <name type="scientific">Zooshikella ganghwensis</name>
    <dbReference type="NCBI Taxonomy" id="202772"/>
    <lineage>
        <taxon>Bacteria</taxon>
        <taxon>Pseudomonadati</taxon>
        <taxon>Pseudomonadota</taxon>
        <taxon>Gammaproteobacteria</taxon>
        <taxon>Oceanospirillales</taxon>
        <taxon>Zooshikellaceae</taxon>
        <taxon>Zooshikella</taxon>
    </lineage>
</organism>
<gene>
    <name evidence="6" type="primary">aroQ</name>
    <name evidence="6" type="ORF">B9G39_18035</name>
</gene>
<dbReference type="Gene3D" id="1.20.59.10">
    <property type="entry name" value="Chorismate mutase"/>
    <property type="match status" value="1"/>
</dbReference>
<dbReference type="SUPFAM" id="SSF48600">
    <property type="entry name" value="Chorismate mutase II"/>
    <property type="match status" value="1"/>
</dbReference>
<reference evidence="6 7" key="1">
    <citation type="submission" date="2017-04" db="EMBL/GenBank/DDBJ databases">
        <title>Draft genome sequence of Zooshikella ganghwensis VG4 isolated from Red Sea sediments.</title>
        <authorList>
            <person name="Rehman Z."/>
            <person name="Alam I."/>
            <person name="Kamau A."/>
            <person name="Bajic V."/>
            <person name="Leiknes T."/>
        </authorList>
    </citation>
    <scope>NUCLEOTIDE SEQUENCE [LARGE SCALE GENOMIC DNA]</scope>
    <source>
        <strain evidence="6 7">VG4</strain>
    </source>
</reference>
<dbReference type="InterPro" id="IPR036979">
    <property type="entry name" value="CM_dom_sf"/>
</dbReference>
<dbReference type="PANTHER" id="PTHR38041">
    <property type="entry name" value="CHORISMATE MUTASE"/>
    <property type="match status" value="1"/>
</dbReference>
<dbReference type="EMBL" id="NDXW01000001">
    <property type="protein sequence ID" value="RDH45187.1"/>
    <property type="molecule type" value="Genomic_DNA"/>
</dbReference>
<dbReference type="Proteomes" id="UP000257039">
    <property type="component" value="Unassembled WGS sequence"/>
</dbReference>
<dbReference type="PANTHER" id="PTHR38041:SF2">
    <property type="entry name" value="SECRETED CHORISMATE MUTASE"/>
    <property type="match status" value="1"/>
</dbReference>
<evidence type="ECO:0000256" key="4">
    <source>
        <dbReference type="ARBA" id="ARBA00023235"/>
    </source>
</evidence>
<dbReference type="InterPro" id="IPR008240">
    <property type="entry name" value="Chorismate_mutase_periplasmic"/>
</dbReference>
<dbReference type="InterPro" id="IPR002701">
    <property type="entry name" value="CM_II_prokaryot"/>
</dbReference>
<keyword evidence="7" id="KW-1185">Reference proteome</keyword>
<dbReference type="EC" id="5.4.99.5" evidence="2"/>
<evidence type="ECO:0000313" key="7">
    <source>
        <dbReference type="Proteomes" id="UP000257039"/>
    </source>
</evidence>
<keyword evidence="4 6" id="KW-0413">Isomerase</keyword>
<name>A0A4P9VRE0_9GAMM</name>
<dbReference type="InterPro" id="IPR051331">
    <property type="entry name" value="Chorismate_mutase-related"/>
</dbReference>
<dbReference type="Pfam" id="PF01817">
    <property type="entry name" value="CM_2"/>
    <property type="match status" value="1"/>
</dbReference>
<keyword evidence="3" id="KW-0732">Signal</keyword>